<dbReference type="InterPro" id="IPR025340">
    <property type="entry name" value="DUF4246"/>
</dbReference>
<keyword evidence="3" id="KW-1185">Reference proteome</keyword>
<accession>A0A9P3PX34</accession>
<evidence type="ECO:0000259" key="1">
    <source>
        <dbReference type="Pfam" id="PF14033"/>
    </source>
</evidence>
<dbReference type="Proteomes" id="UP001063166">
    <property type="component" value="Unassembled WGS sequence"/>
</dbReference>
<dbReference type="PANTHER" id="PTHR33119:SF1">
    <property type="entry name" value="FE2OG DIOXYGENASE DOMAIN-CONTAINING PROTEIN"/>
    <property type="match status" value="1"/>
</dbReference>
<dbReference type="Pfam" id="PF14033">
    <property type="entry name" value="DUF4246"/>
    <property type="match status" value="1"/>
</dbReference>
<organism evidence="2 3">
    <name type="scientific">Lyophyllum shimeji</name>
    <name type="common">Hon-shimeji</name>
    <name type="synonym">Tricholoma shimeji</name>
    <dbReference type="NCBI Taxonomy" id="47721"/>
    <lineage>
        <taxon>Eukaryota</taxon>
        <taxon>Fungi</taxon>
        <taxon>Dikarya</taxon>
        <taxon>Basidiomycota</taxon>
        <taxon>Agaricomycotina</taxon>
        <taxon>Agaricomycetes</taxon>
        <taxon>Agaricomycetidae</taxon>
        <taxon>Agaricales</taxon>
        <taxon>Tricholomatineae</taxon>
        <taxon>Lyophyllaceae</taxon>
        <taxon>Lyophyllum</taxon>
    </lineage>
</organism>
<dbReference type="InterPro" id="IPR049192">
    <property type="entry name" value="DUF4246_C"/>
</dbReference>
<comment type="caution">
    <text evidence="2">The sequence shown here is derived from an EMBL/GenBank/DDBJ whole genome shotgun (WGS) entry which is preliminary data.</text>
</comment>
<gene>
    <name evidence="2" type="ORF">LshimejAT787_1401070</name>
</gene>
<evidence type="ECO:0000313" key="2">
    <source>
        <dbReference type="EMBL" id="GLB43595.1"/>
    </source>
</evidence>
<dbReference type="AlphaFoldDB" id="A0A9P3PX34"/>
<name>A0A9P3PX34_LYOSH</name>
<feature type="domain" description="DUF4246" evidence="1">
    <location>
        <begin position="88"/>
        <end position="482"/>
    </location>
</feature>
<evidence type="ECO:0000313" key="3">
    <source>
        <dbReference type="Proteomes" id="UP001063166"/>
    </source>
</evidence>
<protein>
    <recommendedName>
        <fullName evidence="1">DUF4246 domain-containing protein</fullName>
    </recommendedName>
</protein>
<dbReference type="OrthoDB" id="415532at2759"/>
<sequence length="621" mass="70379">MSNGRDQFRGYRHPFVFGVHYMGGIGDYPRTLTELAMTKYSAELRRIPDWWKHFGSQDVREEWAEMARGRSWNIRTPSTTVEVCLSEKQIQYVLDELAGYAALRDHEHGCQVSCFERIWELDLPTAAAALNDELSALRREISAHPWDPTGICTALIDPYLHCLVYNHTLVARPHSRQHLRTLPSPSGGDIYTVSPHFSLLPADVSISPTGAASFASYINNLHPQTHARLYTRLAQLLTAFVPLFEHTLTDLHRNNPLAQRIPGACRYAVWDEPEEPEYSDDEEGWAAYEREMRHWVMNRPIELPDVPDGGYPGGLQRRKHVVSLKGRRVQVIVSVEEMKLEPGGPSYPGSHWHVEGMRNERIVACGEYYTSMENITPTALEFRMAVTYPRGFAAGDAGATTRTWGLRNGDSCHQHIGSRPLAGGLALVFPNLYQHRQTPFSLLDRTRPGHLSVVRFWLVDPEIEPVVSTARVAPQQESWIRDAVGEALGGRLPTELVELVMERVEGLMRREEAEEHAKALRRDMLGGGVIRDLVTTRDKTRCRRRCTSAITFGEAQPTRNKTQCWRRRASASEQPDWTCGAAPPLRYLKKHRPTSMMDIDGLLAPQPAEFPSEVNWHCMSL</sequence>
<reference evidence="2" key="1">
    <citation type="submission" date="2022-07" db="EMBL/GenBank/DDBJ databases">
        <title>The genome of Lyophyllum shimeji provides insight into the initial evolution of ectomycorrhizal fungal genome.</title>
        <authorList>
            <person name="Kobayashi Y."/>
            <person name="Shibata T."/>
            <person name="Hirakawa H."/>
            <person name="Shigenobu S."/>
            <person name="Nishiyama T."/>
            <person name="Yamada A."/>
            <person name="Hasebe M."/>
            <person name="Kawaguchi M."/>
        </authorList>
    </citation>
    <scope>NUCLEOTIDE SEQUENCE</scope>
    <source>
        <strain evidence="2">AT787</strain>
    </source>
</reference>
<dbReference type="EMBL" id="BRPK01000014">
    <property type="protein sequence ID" value="GLB43595.1"/>
    <property type="molecule type" value="Genomic_DNA"/>
</dbReference>
<proteinExistence type="predicted"/>
<dbReference type="PANTHER" id="PTHR33119">
    <property type="entry name" value="IFI3P"/>
    <property type="match status" value="1"/>
</dbReference>